<dbReference type="PROSITE" id="PS51932">
    <property type="entry name" value="BMV"/>
    <property type="match status" value="1"/>
</dbReference>
<proteinExistence type="predicted"/>
<sequence length="98" mass="10561">MRFGKVIGRVVLGQTLQSLAGARWLMVKPLSRAQFKDTESKESSTEPSLVVYDKLGAGLGDVVGFTEGGEAMLPLPRGTPVDAYCALIVDRINFFGTK</sequence>
<dbReference type="EMBL" id="JACYFG010000051">
    <property type="protein sequence ID" value="MBD5781932.1"/>
    <property type="molecule type" value="Genomic_DNA"/>
</dbReference>
<dbReference type="PANTHER" id="PTHR36539">
    <property type="entry name" value="ETHANOLAMINE UTILIZATION PROTEIN EUTN"/>
    <property type="match status" value="1"/>
</dbReference>
<evidence type="ECO:0000313" key="3">
    <source>
        <dbReference type="EMBL" id="MBD5781932.1"/>
    </source>
</evidence>
<name>A0A927IH64_9BACT</name>
<evidence type="ECO:0008006" key="5">
    <source>
        <dbReference type="Google" id="ProtNLM"/>
    </source>
</evidence>
<dbReference type="Proteomes" id="UP000622317">
    <property type="component" value="Unassembled WGS sequence"/>
</dbReference>
<dbReference type="GO" id="GO:0031469">
    <property type="term" value="C:bacterial microcompartment"/>
    <property type="evidence" value="ECO:0007669"/>
    <property type="project" value="UniProtKB-SubCell"/>
</dbReference>
<keyword evidence="2" id="KW-1283">Bacterial microcompartment</keyword>
<keyword evidence="4" id="KW-1185">Reference proteome</keyword>
<comment type="caution">
    <text evidence="3">The sequence shown here is derived from an EMBL/GenBank/DDBJ whole genome shotgun (WGS) entry which is preliminary data.</text>
</comment>
<evidence type="ECO:0000256" key="2">
    <source>
        <dbReference type="ARBA" id="ARBA00024446"/>
    </source>
</evidence>
<dbReference type="PANTHER" id="PTHR36539:SF1">
    <property type="entry name" value="BACTERIAL MICROCOMPARTMENT SHELL VERTEX PROTEIN EUTN"/>
    <property type="match status" value="1"/>
</dbReference>
<dbReference type="Gene3D" id="2.40.50.220">
    <property type="entry name" value="EutN/Ccml"/>
    <property type="match status" value="1"/>
</dbReference>
<evidence type="ECO:0000313" key="4">
    <source>
        <dbReference type="Proteomes" id="UP000622317"/>
    </source>
</evidence>
<gene>
    <name evidence="3" type="ORF">IEN85_20705</name>
</gene>
<dbReference type="RefSeq" id="WP_191619007.1">
    <property type="nucleotide sequence ID" value="NZ_JACYFG010000051.1"/>
</dbReference>
<dbReference type="SUPFAM" id="SSF159133">
    <property type="entry name" value="EutN/CcmL-like"/>
    <property type="match status" value="1"/>
</dbReference>
<dbReference type="Pfam" id="PF03319">
    <property type="entry name" value="EutN_CcmL"/>
    <property type="match status" value="1"/>
</dbReference>
<evidence type="ECO:0000256" key="1">
    <source>
        <dbReference type="ARBA" id="ARBA00024322"/>
    </source>
</evidence>
<reference evidence="3" key="1">
    <citation type="submission" date="2020-09" db="EMBL/GenBank/DDBJ databases">
        <title>Pelagicoccus enzymogenes sp. nov. with an EPS production, isolated from marine sediment.</title>
        <authorList>
            <person name="Feng X."/>
        </authorList>
    </citation>
    <scope>NUCLEOTIDE SEQUENCE</scope>
    <source>
        <strain evidence="3">NFK12</strain>
    </source>
</reference>
<dbReference type="InterPro" id="IPR004992">
    <property type="entry name" value="EutN_CcmL"/>
</dbReference>
<dbReference type="InterPro" id="IPR036677">
    <property type="entry name" value="EutN_CcmL_sf"/>
</dbReference>
<dbReference type="AlphaFoldDB" id="A0A927IH64"/>
<protein>
    <recommendedName>
        <fullName evidence="5">Ethanolamine utilization protein EutN</fullName>
    </recommendedName>
</protein>
<organism evidence="3 4">
    <name type="scientific">Pelagicoccus enzymogenes</name>
    <dbReference type="NCBI Taxonomy" id="2773457"/>
    <lineage>
        <taxon>Bacteria</taxon>
        <taxon>Pseudomonadati</taxon>
        <taxon>Verrucomicrobiota</taxon>
        <taxon>Opitutia</taxon>
        <taxon>Puniceicoccales</taxon>
        <taxon>Pelagicoccaceae</taxon>
        <taxon>Pelagicoccus</taxon>
    </lineage>
</organism>
<accession>A0A927IH64</accession>
<comment type="subcellular location">
    <subcellularLocation>
        <location evidence="1">Bacterial microcompartment</location>
    </subcellularLocation>
</comment>